<feature type="binding site" evidence="3">
    <location>
        <position position="326"/>
    </location>
    <ligand>
        <name>CTP</name>
        <dbReference type="ChEBI" id="CHEBI:37563"/>
    </ligand>
</feature>
<keyword evidence="3" id="KW-0479">Metal-binding</keyword>
<dbReference type="InterPro" id="IPR035929">
    <property type="entry name" value="CoaB-like_sf"/>
</dbReference>
<comment type="pathway">
    <text evidence="3 4">Cofactor biosynthesis; coenzyme A biosynthesis; CoA from (R)-pantothenate: step 3/5.</text>
</comment>
<feature type="domain" description="Flavoprotein" evidence="5">
    <location>
        <begin position="8"/>
        <end position="181"/>
    </location>
</feature>
<evidence type="ECO:0000313" key="7">
    <source>
        <dbReference type="EMBL" id="GAA4820297.1"/>
    </source>
</evidence>
<protein>
    <recommendedName>
        <fullName evidence="3">Coenzyme A biosynthesis bifunctional protein CoaBC</fullName>
    </recommendedName>
    <alternativeName>
        <fullName evidence="3">DNA/pantothenate metabolism flavoprotein</fullName>
    </alternativeName>
    <alternativeName>
        <fullName evidence="3">Phosphopantothenoylcysteine synthetase/decarboxylase</fullName>
        <shortName evidence="3">PPCS-PPCDC</shortName>
    </alternativeName>
    <domain>
        <recommendedName>
            <fullName evidence="3">Phosphopantothenoylcysteine decarboxylase</fullName>
            <shortName evidence="3">PPC decarboxylase</shortName>
            <shortName evidence="3">PPC-DC</shortName>
            <ecNumber evidence="3">4.1.1.36</ecNumber>
        </recommendedName>
        <alternativeName>
            <fullName evidence="3">CoaC</fullName>
        </alternativeName>
    </domain>
    <domain>
        <recommendedName>
            <fullName evidence="3">Phosphopantothenate--cysteine ligase</fullName>
            <ecNumber evidence="3">6.3.2.5</ecNumber>
        </recommendedName>
        <alternativeName>
            <fullName evidence="3">CoaB</fullName>
        </alternativeName>
        <alternativeName>
            <fullName evidence="3">Phosphopantothenoylcysteine synthetase</fullName>
            <shortName evidence="3">PPC synthetase</shortName>
            <shortName evidence="3">PPC-S</shortName>
        </alternativeName>
    </domain>
</protein>
<dbReference type="HAMAP" id="MF_02225">
    <property type="entry name" value="CoaBC"/>
    <property type="match status" value="1"/>
</dbReference>
<keyword evidence="3 4" id="KW-0288">FMN</keyword>
<dbReference type="Pfam" id="PF04127">
    <property type="entry name" value="DFP"/>
    <property type="match status" value="1"/>
</dbReference>
<dbReference type="EC" id="6.3.2.5" evidence="3"/>
<dbReference type="InterPro" id="IPR036551">
    <property type="entry name" value="Flavin_trans-like"/>
</dbReference>
<dbReference type="Pfam" id="PF02441">
    <property type="entry name" value="Flavoprotein"/>
    <property type="match status" value="1"/>
</dbReference>
<organism evidence="7 8">
    <name type="scientific">Algivirga pacifica</name>
    <dbReference type="NCBI Taxonomy" id="1162670"/>
    <lineage>
        <taxon>Bacteria</taxon>
        <taxon>Pseudomonadati</taxon>
        <taxon>Bacteroidota</taxon>
        <taxon>Cytophagia</taxon>
        <taxon>Cytophagales</taxon>
        <taxon>Flammeovirgaceae</taxon>
        <taxon>Algivirga</taxon>
    </lineage>
</organism>
<keyword evidence="3" id="KW-0460">Magnesium</keyword>
<comment type="pathway">
    <text evidence="3 4">Cofactor biosynthesis; coenzyme A biosynthesis; CoA from (R)-pantothenate: step 2/5.</text>
</comment>
<feature type="binding site" evidence="3">
    <location>
        <position position="281"/>
    </location>
    <ligand>
        <name>CTP</name>
        <dbReference type="ChEBI" id="CHEBI:37563"/>
    </ligand>
</feature>
<feature type="binding site" evidence="3">
    <location>
        <position position="344"/>
    </location>
    <ligand>
        <name>CTP</name>
        <dbReference type="ChEBI" id="CHEBI:37563"/>
    </ligand>
</feature>
<dbReference type="InterPro" id="IPR003382">
    <property type="entry name" value="Flavoprotein"/>
</dbReference>
<comment type="catalytic activity">
    <reaction evidence="3 4">
        <text>N-[(R)-4-phosphopantothenoyl]-L-cysteine + H(+) = (R)-4'-phosphopantetheine + CO2</text>
        <dbReference type="Rhea" id="RHEA:16793"/>
        <dbReference type="ChEBI" id="CHEBI:15378"/>
        <dbReference type="ChEBI" id="CHEBI:16526"/>
        <dbReference type="ChEBI" id="CHEBI:59458"/>
        <dbReference type="ChEBI" id="CHEBI:61723"/>
        <dbReference type="EC" id="4.1.1.36"/>
    </reaction>
</comment>
<sequence>MSVVLKGKKIIIGVTASIAAYKAALLVRLLKKEGAEVKVIMTEAAQEFITPLTLATLSENPVVSAFVKGPTGEWNNHVDLGLWADVMIIAPATANTMAKMVTGVCDNLLQAVYLSARCPVFFCPAMDLDMFVHPSTQHNISVLQSYGNKLIDAEEGTLASGLEGKGRMAEPEHIVQELKDFFAPALSLLGKKVLLTAGPTREYIDPVRYITNGSTGKMGYALANAFAAKGAEVTIVSGPTQQVASQNVRVIPVQTAEEMYASVEEHFDGTDIAVFTAAVADYTPAEVSNTKIKKQEGDMAIAMKRTKDIAKEMGLKKQPQQFTVGFALETDQEEQNAQGKLTRKNFDFIVLNSLRDKGAGFGHDTNQITIFDHQQKYPFPLKSKKEVAEDIVSFLDEKIKARAADINA</sequence>
<evidence type="ECO:0000256" key="2">
    <source>
        <dbReference type="ARBA" id="ARBA00023239"/>
    </source>
</evidence>
<evidence type="ECO:0000256" key="1">
    <source>
        <dbReference type="ARBA" id="ARBA00022793"/>
    </source>
</evidence>
<keyword evidence="1 3" id="KW-0210">Decarboxylase</keyword>
<keyword evidence="3" id="KW-0511">Multifunctional enzyme</keyword>
<evidence type="ECO:0000256" key="4">
    <source>
        <dbReference type="RuleBase" id="RU364078"/>
    </source>
</evidence>
<dbReference type="PANTHER" id="PTHR14359">
    <property type="entry name" value="HOMO-OLIGOMERIC FLAVIN CONTAINING CYS DECARBOXYLASE FAMILY"/>
    <property type="match status" value="1"/>
</dbReference>
<keyword evidence="3 4" id="KW-0285">Flavoprotein</keyword>
<comment type="cofactor">
    <cofactor evidence="3">
        <name>FMN</name>
        <dbReference type="ChEBI" id="CHEBI:58210"/>
    </cofactor>
    <text evidence="3">Binds 1 FMN per subunit.</text>
</comment>
<dbReference type="Gene3D" id="3.40.50.10300">
    <property type="entry name" value="CoaB-like"/>
    <property type="match status" value="1"/>
</dbReference>
<dbReference type="InterPro" id="IPR007085">
    <property type="entry name" value="DNA/pantothenate-metab_flavo_C"/>
</dbReference>
<evidence type="ECO:0000259" key="6">
    <source>
        <dbReference type="Pfam" id="PF04127"/>
    </source>
</evidence>
<comment type="cofactor">
    <cofactor evidence="3">
        <name>Mg(2+)</name>
        <dbReference type="ChEBI" id="CHEBI:18420"/>
    </cofactor>
</comment>
<feature type="binding site" evidence="3">
    <location>
        <position position="291"/>
    </location>
    <ligand>
        <name>CTP</name>
        <dbReference type="ChEBI" id="CHEBI:37563"/>
    </ligand>
</feature>
<comment type="catalytic activity">
    <reaction evidence="3 4">
        <text>(R)-4'-phosphopantothenate + L-cysteine + CTP = N-[(R)-4-phosphopantothenoyl]-L-cysteine + CMP + diphosphate + H(+)</text>
        <dbReference type="Rhea" id="RHEA:19397"/>
        <dbReference type="ChEBI" id="CHEBI:10986"/>
        <dbReference type="ChEBI" id="CHEBI:15378"/>
        <dbReference type="ChEBI" id="CHEBI:33019"/>
        <dbReference type="ChEBI" id="CHEBI:35235"/>
        <dbReference type="ChEBI" id="CHEBI:37563"/>
        <dbReference type="ChEBI" id="CHEBI:59458"/>
        <dbReference type="ChEBI" id="CHEBI:60377"/>
        <dbReference type="EC" id="6.3.2.5"/>
    </reaction>
</comment>
<name>A0ABP9CVG9_9BACT</name>
<proteinExistence type="inferred from homology"/>
<accession>A0ABP9CVG9</accession>
<dbReference type="SUPFAM" id="SSF52507">
    <property type="entry name" value="Homo-oligomeric flavin-containing Cys decarboxylases, HFCD"/>
    <property type="match status" value="1"/>
</dbReference>
<comment type="function">
    <text evidence="3">Catalyzes two sequential steps in the biosynthesis of coenzyme A. In the first step cysteine is conjugated to 4'-phosphopantothenate to form 4-phosphopantothenoylcysteine. In the second step the latter compound is decarboxylated to form 4'-phosphopantotheine.</text>
</comment>
<keyword evidence="3 4" id="KW-0436">Ligase</keyword>
<comment type="caution">
    <text evidence="7">The sequence shown here is derived from an EMBL/GenBank/DDBJ whole genome shotgun (WGS) entry which is preliminary data.</text>
</comment>
<dbReference type="Proteomes" id="UP001500298">
    <property type="component" value="Unassembled WGS sequence"/>
</dbReference>
<comment type="function">
    <text evidence="4">Catalyzes two steps in the biosynthesis of coenzyme A. In the first step cysteine is conjugated to 4'-phosphopantothenate to form 4-phosphopantothenoylcysteine, in the latter compound is decarboxylated to form 4'-phosphopantotheine.</text>
</comment>
<comment type="similarity">
    <text evidence="3 4">In the N-terminal section; belongs to the HFCD (homo-oligomeric flavin containing Cys decarboxylase) superfamily.</text>
</comment>
<feature type="binding site" evidence="3">
    <location>
        <position position="340"/>
    </location>
    <ligand>
        <name>CTP</name>
        <dbReference type="ChEBI" id="CHEBI:37563"/>
    </ligand>
</feature>
<dbReference type="SUPFAM" id="SSF102645">
    <property type="entry name" value="CoaB-like"/>
    <property type="match status" value="1"/>
</dbReference>
<reference evidence="8" key="1">
    <citation type="journal article" date="2019" name="Int. J. Syst. Evol. Microbiol.">
        <title>The Global Catalogue of Microorganisms (GCM) 10K type strain sequencing project: providing services to taxonomists for standard genome sequencing and annotation.</title>
        <authorList>
            <consortium name="The Broad Institute Genomics Platform"/>
            <consortium name="The Broad Institute Genome Sequencing Center for Infectious Disease"/>
            <person name="Wu L."/>
            <person name="Ma J."/>
        </authorList>
    </citation>
    <scope>NUCLEOTIDE SEQUENCE [LARGE SCALE GENOMIC DNA]</scope>
    <source>
        <strain evidence="8">JCM 18326</strain>
    </source>
</reference>
<keyword evidence="8" id="KW-1185">Reference proteome</keyword>
<dbReference type="GO" id="GO:0016874">
    <property type="term" value="F:ligase activity"/>
    <property type="evidence" value="ECO:0007669"/>
    <property type="project" value="UniProtKB-KW"/>
</dbReference>
<comment type="similarity">
    <text evidence="3 4">In the C-terminal section; belongs to the PPC synthetase family.</text>
</comment>
<evidence type="ECO:0000259" key="5">
    <source>
        <dbReference type="Pfam" id="PF02441"/>
    </source>
</evidence>
<keyword evidence="2 3" id="KW-0456">Lyase</keyword>
<gene>
    <name evidence="3 7" type="primary">coaBC</name>
    <name evidence="7" type="ORF">GCM10023331_00840</name>
</gene>
<feature type="domain" description="DNA/pantothenate metabolism flavoprotein C-terminal" evidence="6">
    <location>
        <begin position="189"/>
        <end position="395"/>
    </location>
</feature>
<dbReference type="Gene3D" id="3.40.50.1950">
    <property type="entry name" value="Flavin prenyltransferase-like"/>
    <property type="match status" value="1"/>
</dbReference>
<dbReference type="EC" id="4.1.1.36" evidence="3"/>
<evidence type="ECO:0000313" key="8">
    <source>
        <dbReference type="Proteomes" id="UP001500298"/>
    </source>
</evidence>
<dbReference type="PANTHER" id="PTHR14359:SF6">
    <property type="entry name" value="PHOSPHOPANTOTHENOYLCYSTEINE DECARBOXYLASE"/>
    <property type="match status" value="1"/>
</dbReference>
<feature type="region of interest" description="Phosphopantothenoylcysteine decarboxylase" evidence="3">
    <location>
        <begin position="1"/>
        <end position="192"/>
    </location>
</feature>
<dbReference type="InterPro" id="IPR005252">
    <property type="entry name" value="CoaBC"/>
</dbReference>
<evidence type="ECO:0000256" key="3">
    <source>
        <dbReference type="HAMAP-Rule" id="MF_02225"/>
    </source>
</evidence>
<feature type="region of interest" description="Phosphopantothenate--cysteine ligase" evidence="3">
    <location>
        <begin position="193"/>
        <end position="408"/>
    </location>
</feature>
<comment type="caution">
    <text evidence="3">Lacks conserved residue(s) required for the propagation of feature annotation.</text>
</comment>
<dbReference type="EMBL" id="BAABJX010000002">
    <property type="protein sequence ID" value="GAA4820297.1"/>
    <property type="molecule type" value="Genomic_DNA"/>
</dbReference>
<dbReference type="NCBIfam" id="TIGR00521">
    <property type="entry name" value="coaBC_dfp"/>
    <property type="match status" value="1"/>
</dbReference>